<feature type="compositionally biased region" description="Polar residues" evidence="2">
    <location>
        <begin position="598"/>
        <end position="609"/>
    </location>
</feature>
<reference evidence="3 4" key="1">
    <citation type="submission" date="2013-03" db="EMBL/GenBank/DDBJ databases">
        <title>The Genome Sequence of Capronia epimyces CBS 606.96.</title>
        <authorList>
            <consortium name="The Broad Institute Genomics Platform"/>
            <person name="Cuomo C."/>
            <person name="de Hoog S."/>
            <person name="Gorbushina A."/>
            <person name="Walker B."/>
            <person name="Young S.K."/>
            <person name="Zeng Q."/>
            <person name="Gargeya S."/>
            <person name="Fitzgerald M."/>
            <person name="Haas B."/>
            <person name="Abouelleil A."/>
            <person name="Allen A.W."/>
            <person name="Alvarado L."/>
            <person name="Arachchi H.M."/>
            <person name="Berlin A.M."/>
            <person name="Chapman S.B."/>
            <person name="Gainer-Dewar J."/>
            <person name="Goldberg J."/>
            <person name="Griggs A."/>
            <person name="Gujja S."/>
            <person name="Hansen M."/>
            <person name="Howarth C."/>
            <person name="Imamovic A."/>
            <person name="Ireland A."/>
            <person name="Larimer J."/>
            <person name="McCowan C."/>
            <person name="Murphy C."/>
            <person name="Pearson M."/>
            <person name="Poon T.W."/>
            <person name="Priest M."/>
            <person name="Roberts A."/>
            <person name="Saif S."/>
            <person name="Shea T."/>
            <person name="Sisk P."/>
            <person name="Sykes S."/>
            <person name="Wortman J."/>
            <person name="Nusbaum C."/>
            <person name="Birren B."/>
        </authorList>
    </citation>
    <scope>NUCLEOTIDE SEQUENCE [LARGE SCALE GENOMIC DNA]</scope>
    <source>
        <strain evidence="3 4">CBS 606.96</strain>
    </source>
</reference>
<feature type="compositionally biased region" description="Acidic residues" evidence="2">
    <location>
        <begin position="534"/>
        <end position="546"/>
    </location>
</feature>
<feature type="compositionally biased region" description="Polar residues" evidence="2">
    <location>
        <begin position="345"/>
        <end position="355"/>
    </location>
</feature>
<name>W9XL11_9EURO</name>
<organism evidence="3 4">
    <name type="scientific">Capronia epimyces CBS 606.96</name>
    <dbReference type="NCBI Taxonomy" id="1182542"/>
    <lineage>
        <taxon>Eukaryota</taxon>
        <taxon>Fungi</taxon>
        <taxon>Dikarya</taxon>
        <taxon>Ascomycota</taxon>
        <taxon>Pezizomycotina</taxon>
        <taxon>Eurotiomycetes</taxon>
        <taxon>Chaetothyriomycetidae</taxon>
        <taxon>Chaetothyriales</taxon>
        <taxon>Herpotrichiellaceae</taxon>
        <taxon>Capronia</taxon>
    </lineage>
</organism>
<dbReference type="Proteomes" id="UP000019478">
    <property type="component" value="Unassembled WGS sequence"/>
</dbReference>
<comment type="caution">
    <text evidence="3">The sequence shown here is derived from an EMBL/GenBank/DDBJ whole genome shotgun (WGS) entry which is preliminary data.</text>
</comment>
<feature type="compositionally biased region" description="Acidic residues" evidence="2">
    <location>
        <begin position="505"/>
        <end position="519"/>
    </location>
</feature>
<evidence type="ECO:0000313" key="3">
    <source>
        <dbReference type="EMBL" id="EXJ77666.1"/>
    </source>
</evidence>
<feature type="compositionally biased region" description="Pro residues" evidence="2">
    <location>
        <begin position="436"/>
        <end position="446"/>
    </location>
</feature>
<evidence type="ECO:0000256" key="2">
    <source>
        <dbReference type="SAM" id="MobiDB-lite"/>
    </source>
</evidence>
<feature type="compositionally biased region" description="Polar residues" evidence="2">
    <location>
        <begin position="386"/>
        <end position="395"/>
    </location>
</feature>
<evidence type="ECO:0000313" key="4">
    <source>
        <dbReference type="Proteomes" id="UP000019478"/>
    </source>
</evidence>
<accession>W9XL11</accession>
<dbReference type="RefSeq" id="XP_007738176.1">
    <property type="nucleotide sequence ID" value="XM_007739986.1"/>
</dbReference>
<dbReference type="EMBL" id="AMGY01000010">
    <property type="protein sequence ID" value="EXJ77666.1"/>
    <property type="molecule type" value="Genomic_DNA"/>
</dbReference>
<feature type="coiled-coil region" evidence="1">
    <location>
        <begin position="9"/>
        <end position="71"/>
    </location>
</feature>
<keyword evidence="1" id="KW-0175">Coiled coil</keyword>
<feature type="compositionally biased region" description="Low complexity" evidence="2">
    <location>
        <begin position="461"/>
        <end position="486"/>
    </location>
</feature>
<keyword evidence="4" id="KW-1185">Reference proteome</keyword>
<gene>
    <name evidence="3" type="ORF">A1O3_09895</name>
</gene>
<sequence length="738" mass="79199">MIQLDRGYYEELLRSVSQVKRLQQEVEREKQIGQKEHQEYADLCSFSRERREKAEAQARQAQEELRVAKASTVSTASLRLAGTRAAQAEAGAAKAEAALQQERTLRQAAEEGSQARQACLDERLAAYGSLTNELQQTKAWNEELERKLSDLQAALEMATRPAPEAMTPATQPAPQGQEGEGEGDLGAQAAQCQDNFDDLSEFGLLGQVDLPGLPEPIDYSCFPGGFEELLGADMDFSLPPELQMELQTAAGDSYEELVPAQQMDVDVDVEAEGVGARGSPERQMDDVQQPLQAQGVDLVESRPRIPGLTLLDENEAAGSGTGGSGSGVSDAPSPVAQDEADGRNQGPTPAPQSSADRWKLKSRSYVPPSPTQMSVSADEPGDTDSPRSQSPSSTWADDEMVEAVRAMRVSEPDPVPVPDRAADHADSEFTGLSSPPSSPGFVPPSPVYGAESPRFGPPPGGSKSPSPAWSLSSQQSISWSNSGSVSPAGLAEVEEETTDPRQETDVDSEEEGGFEDVDLGAEQAPTEALKLDLEEGEGEPEEEGDQAELPGTNGKQREMSPLTGKRKRGNGGDASGDSSDEEEEEDDTDWSVFDVYNSGINKDGTSLSNPQPQQAASTAPAPAPAPASGSRSAPPPSQRARITDTKLQSRSSHGRDGDYVHHTAFLKDKWEYATEFRDNSDDLLVPGPRTKYGCRDLKCKIQKVGHDCVNGLADLLQKQAEEEAKVKQRAEPSEVIEL</sequence>
<evidence type="ECO:0000256" key="1">
    <source>
        <dbReference type="SAM" id="Coils"/>
    </source>
</evidence>
<feature type="compositionally biased region" description="Low complexity" evidence="2">
    <location>
        <begin position="610"/>
        <end position="632"/>
    </location>
</feature>
<proteinExistence type="predicted"/>
<dbReference type="HOGENOM" id="CLU_375973_0_0_1"/>
<feature type="compositionally biased region" description="Acidic residues" evidence="2">
    <location>
        <begin position="578"/>
        <end position="589"/>
    </location>
</feature>
<protein>
    <submittedName>
        <fullName evidence="3">Uncharacterized protein</fullName>
    </submittedName>
</protein>
<dbReference type="GeneID" id="19173976"/>
<feature type="region of interest" description="Disordered" evidence="2">
    <location>
        <begin position="268"/>
        <end position="658"/>
    </location>
</feature>
<feature type="region of interest" description="Disordered" evidence="2">
    <location>
        <begin position="160"/>
        <end position="186"/>
    </location>
</feature>
<dbReference type="AlphaFoldDB" id="W9XL11"/>